<feature type="compositionally biased region" description="Basic residues" evidence="1">
    <location>
        <begin position="55"/>
        <end position="64"/>
    </location>
</feature>
<reference evidence="2" key="1">
    <citation type="journal article" date="2020" name="Phytopathology">
        <title>Genome Sequence Resources of Colletotrichum truncatum, C. plurivorum, C. musicola, and C. sojae: Four Species Pathogenic to Soybean (Glycine max).</title>
        <authorList>
            <person name="Rogerio F."/>
            <person name="Boufleur T.R."/>
            <person name="Ciampi-Guillardi M."/>
            <person name="Sukno S.A."/>
            <person name="Thon M.R."/>
            <person name="Massola Junior N.S."/>
            <person name="Baroncelli R."/>
        </authorList>
    </citation>
    <scope>NUCLEOTIDE SEQUENCE</scope>
    <source>
        <strain evidence="2">LFN00145</strain>
    </source>
</reference>
<name>A0A8H6NN94_9PEZI</name>
<dbReference type="EMBL" id="WIGO01000015">
    <property type="protein sequence ID" value="KAF6839088.1"/>
    <property type="molecule type" value="Genomic_DNA"/>
</dbReference>
<feature type="compositionally biased region" description="Basic residues" evidence="1">
    <location>
        <begin position="169"/>
        <end position="178"/>
    </location>
</feature>
<comment type="caution">
    <text evidence="2">The sequence shown here is derived from an EMBL/GenBank/DDBJ whole genome shotgun (WGS) entry which is preliminary data.</text>
</comment>
<organism evidence="2 3">
    <name type="scientific">Colletotrichum plurivorum</name>
    <dbReference type="NCBI Taxonomy" id="2175906"/>
    <lineage>
        <taxon>Eukaryota</taxon>
        <taxon>Fungi</taxon>
        <taxon>Dikarya</taxon>
        <taxon>Ascomycota</taxon>
        <taxon>Pezizomycotina</taxon>
        <taxon>Sordariomycetes</taxon>
        <taxon>Hypocreomycetidae</taxon>
        <taxon>Glomerellales</taxon>
        <taxon>Glomerellaceae</taxon>
        <taxon>Colletotrichum</taxon>
        <taxon>Colletotrichum orchidearum species complex</taxon>
    </lineage>
</organism>
<evidence type="ECO:0000313" key="3">
    <source>
        <dbReference type="Proteomes" id="UP000654918"/>
    </source>
</evidence>
<evidence type="ECO:0000313" key="2">
    <source>
        <dbReference type="EMBL" id="KAF6839088.1"/>
    </source>
</evidence>
<proteinExistence type="predicted"/>
<accession>A0A8H6NN94</accession>
<gene>
    <name evidence="2" type="ORF">CPLU01_02102</name>
</gene>
<keyword evidence="3" id="KW-1185">Reference proteome</keyword>
<dbReference type="Proteomes" id="UP000654918">
    <property type="component" value="Unassembled WGS sequence"/>
</dbReference>
<sequence length="218" mass="23775">MSLYRCVVRLRDRFGARADSDLGPRAGFAPQAEAETERRDGGRATVATTSPTTASRKRLTKPRPSKTPPSSPSETNHQTRTIRTETISAQDKVKRQGTEVFPGFNFGLDEATTGTGSGTKPESETPENDTKDADSGRRGQRRNTPPSPSPGNLSKSSTMSSFLDSKRSEARRRKRKKSDSRPGYFDPGPFARETAGGDTEVEVGGDSLVMNIPRRVEE</sequence>
<evidence type="ECO:0000256" key="1">
    <source>
        <dbReference type="SAM" id="MobiDB-lite"/>
    </source>
</evidence>
<feature type="compositionally biased region" description="Basic and acidic residues" evidence="1">
    <location>
        <begin position="128"/>
        <end position="137"/>
    </location>
</feature>
<feature type="compositionally biased region" description="Polar residues" evidence="1">
    <location>
        <begin position="150"/>
        <end position="163"/>
    </location>
</feature>
<feature type="region of interest" description="Disordered" evidence="1">
    <location>
        <begin position="14"/>
        <end position="218"/>
    </location>
</feature>
<feature type="compositionally biased region" description="Polar residues" evidence="1">
    <location>
        <begin position="76"/>
        <end position="89"/>
    </location>
</feature>
<dbReference type="AlphaFoldDB" id="A0A8H6NN94"/>
<feature type="compositionally biased region" description="Low complexity" evidence="1">
    <location>
        <begin position="44"/>
        <end position="54"/>
    </location>
</feature>
<protein>
    <submittedName>
        <fullName evidence="2">Uncharacterized protein</fullName>
    </submittedName>
</protein>